<evidence type="ECO:0000313" key="7">
    <source>
        <dbReference type="EMBL" id="QHD65350.1"/>
    </source>
</evidence>
<keyword evidence="4" id="KW-0687">Ribonucleoprotein</keyword>
<dbReference type="AlphaFoldDB" id="A0A6P1GAN1"/>
<dbReference type="NCBIfam" id="NF000955">
    <property type="entry name" value="PRK00099.1-1"/>
    <property type="match status" value="1"/>
</dbReference>
<keyword evidence="8" id="KW-1185">Reference proteome</keyword>
<evidence type="ECO:0000256" key="6">
    <source>
        <dbReference type="ARBA" id="ARBA00035502"/>
    </source>
</evidence>
<protein>
    <recommendedName>
        <fullName evidence="5">Large ribosomal subunit protein uL10</fullName>
    </recommendedName>
    <alternativeName>
        <fullName evidence="6">50S ribosomal protein L10</fullName>
    </alternativeName>
</protein>
<reference evidence="7 8" key="1">
    <citation type="journal article" date="2020" name="MBio">
        <title>Erratum for Teymournejad et al., 'Isolation and Molecular Analysis of a Novel Neorickettsia Species That Causes Potomac Horse Fever'.</title>
        <authorList>
            <person name="Teymournejad O."/>
            <person name="Lin M."/>
            <person name="Bekebrede H."/>
            <person name="Kamr A."/>
            <person name="Toribio R.E."/>
            <person name="Arroyo L.G."/>
            <person name="Baird J.D."/>
            <person name="Rikihisa Y."/>
        </authorList>
    </citation>
    <scope>NUCLEOTIDE SEQUENCE [LARGE SCALE GENOMIC DNA]</scope>
    <source>
        <strain evidence="7 8">Fin17</strain>
    </source>
</reference>
<reference evidence="7 8" key="2">
    <citation type="journal article" date="2020" name="MBio">
        <title>Isolation and Molecular Analysis of a Novel Neorickettsia Species That Causes Potomac Horse Fever.</title>
        <authorList>
            <person name="Teymournejad O."/>
            <person name="Lin M."/>
            <person name="Bekebrede H."/>
            <person name="Kamr A."/>
            <person name="Toribio R.E."/>
            <person name="Arroyo L.G."/>
            <person name="Baird J.D."/>
            <person name="Rikihisa Y."/>
        </authorList>
    </citation>
    <scope>NUCLEOTIDE SEQUENCE [LARGE SCALE GENOMIC DNA]</scope>
    <source>
        <strain evidence="7 8">Fin17</strain>
    </source>
</reference>
<evidence type="ECO:0000256" key="5">
    <source>
        <dbReference type="ARBA" id="ARBA00035202"/>
    </source>
</evidence>
<dbReference type="Gene3D" id="3.30.70.1730">
    <property type="match status" value="1"/>
</dbReference>
<dbReference type="SUPFAM" id="SSF160369">
    <property type="entry name" value="Ribosomal protein L10-like"/>
    <property type="match status" value="1"/>
</dbReference>
<comment type="function">
    <text evidence="1">Forms part of the ribosomal stalk, playing a central role in the interaction of the ribosome with GTP-bound translation factors.</text>
</comment>
<dbReference type="GO" id="GO:0005840">
    <property type="term" value="C:ribosome"/>
    <property type="evidence" value="ECO:0007669"/>
    <property type="project" value="UniProtKB-KW"/>
</dbReference>
<evidence type="ECO:0000313" key="8">
    <source>
        <dbReference type="Proteomes" id="UP000464912"/>
    </source>
</evidence>
<evidence type="ECO:0000256" key="4">
    <source>
        <dbReference type="ARBA" id="ARBA00023274"/>
    </source>
</evidence>
<comment type="similarity">
    <text evidence="2">Belongs to the universal ribosomal protein uL10 family.</text>
</comment>
<sequence>MNERKTAFLAKLEMILKQRVVLVVKVSSLSAQEVFSVREKLWDFEGNFSFVKNSLAKIAVENSCLSFLSEYFSTSVAFLHCNRNVPEFLRCVLRFSGEYGRDRLEILGGKYEKALFDLRLIDEFSKLPDEMHIYLSLINTINSIPVALVNSLDSPARLLAGYFDSYVKGANVNC</sequence>
<dbReference type="EMBL" id="CP047224">
    <property type="protein sequence ID" value="QHD65350.1"/>
    <property type="molecule type" value="Genomic_DNA"/>
</dbReference>
<evidence type="ECO:0000256" key="2">
    <source>
        <dbReference type="ARBA" id="ARBA00008889"/>
    </source>
</evidence>
<gene>
    <name evidence="7" type="primary">rplJ</name>
    <name evidence="7" type="ORF">GP480_02750</name>
</gene>
<name>A0A6P1GAN1_9RICK</name>
<dbReference type="InterPro" id="IPR047865">
    <property type="entry name" value="Ribosomal_uL10_bac_type"/>
</dbReference>
<dbReference type="Proteomes" id="UP000464912">
    <property type="component" value="Chromosome"/>
</dbReference>
<dbReference type="InterPro" id="IPR043141">
    <property type="entry name" value="Ribosomal_uL10-like_sf"/>
</dbReference>
<accession>A0A6P1GAN1</accession>
<dbReference type="Pfam" id="PF00466">
    <property type="entry name" value="Ribosomal_L10"/>
    <property type="match status" value="1"/>
</dbReference>
<keyword evidence="3 7" id="KW-0689">Ribosomal protein</keyword>
<dbReference type="PANTHER" id="PTHR11560">
    <property type="entry name" value="39S RIBOSOMAL PROTEIN L10, MITOCHONDRIAL"/>
    <property type="match status" value="1"/>
</dbReference>
<proteinExistence type="inferred from homology"/>
<dbReference type="InterPro" id="IPR001790">
    <property type="entry name" value="Ribosomal_uL10"/>
</dbReference>
<evidence type="ECO:0000256" key="3">
    <source>
        <dbReference type="ARBA" id="ARBA00022980"/>
    </source>
</evidence>
<dbReference type="RefSeq" id="WP_160095665.1">
    <property type="nucleotide sequence ID" value="NZ_CP047224.1"/>
</dbReference>
<evidence type="ECO:0000256" key="1">
    <source>
        <dbReference type="ARBA" id="ARBA00002633"/>
    </source>
</evidence>
<dbReference type="GO" id="GO:1990904">
    <property type="term" value="C:ribonucleoprotein complex"/>
    <property type="evidence" value="ECO:0007669"/>
    <property type="project" value="UniProtKB-KW"/>
</dbReference>
<dbReference type="KEGG" id="nef:GP480_02750"/>
<organism evidence="7 8">
    <name type="scientific">Neorickettsia findlayensis</name>
    <dbReference type="NCBI Taxonomy" id="2686014"/>
    <lineage>
        <taxon>Bacteria</taxon>
        <taxon>Pseudomonadati</taxon>
        <taxon>Pseudomonadota</taxon>
        <taxon>Alphaproteobacteria</taxon>
        <taxon>Rickettsiales</taxon>
        <taxon>Anaplasmataceae</taxon>
        <taxon>Neorickettsia</taxon>
    </lineage>
</organism>